<keyword evidence="4 6" id="KW-0732">Signal</keyword>
<evidence type="ECO:0000256" key="2">
    <source>
        <dbReference type="ARBA" id="ARBA00022523"/>
    </source>
</evidence>
<feature type="chain" id="PRO_5043932295" description="Protein EXORDIUM-like 2" evidence="6">
    <location>
        <begin position="27"/>
        <end position="299"/>
    </location>
</feature>
<evidence type="ECO:0000313" key="7">
    <source>
        <dbReference type="EMBL" id="GAA0167182.1"/>
    </source>
</evidence>
<evidence type="ECO:0000256" key="1">
    <source>
        <dbReference type="ARBA" id="ARBA00004271"/>
    </source>
</evidence>
<evidence type="ECO:0000256" key="4">
    <source>
        <dbReference type="ARBA" id="ARBA00022729"/>
    </source>
</evidence>
<sequence length="299" mass="32022">MASTTSPYSILFLIVFTSVFVEPSNGALVKQQPLLLKYHNGSLLKGTITINLIWYGNFTPSQRSIIVDFLQSLNAQHAVEPSAARWWRTTEKYKGGGTSKVVVGTQVIDESYSIGKYLKNVHIVKLATKGGTLNETINVVLTAKDVYVDGFGSRCGTHGSTRGWTRVAYAWVGNSETQCPGQCAWPFYKPIYGPQGPPLVAPNGDVGVDGMIINLATVLAGTVTNPFNNGYFQGPVTAPLEAVSACTGVFGSGAYPGYTGRVLLDKVSGASYNAHGINGRKFLLPAMWDPRSSACSTLV</sequence>
<feature type="signal peptide" evidence="6">
    <location>
        <begin position="1"/>
        <end position="26"/>
    </location>
</feature>
<dbReference type="AlphaFoldDB" id="A0AAV3QSU0"/>
<reference evidence="7 8" key="1">
    <citation type="submission" date="2024-01" db="EMBL/GenBank/DDBJ databases">
        <title>The complete chloroplast genome sequence of Lithospermum erythrorhizon: insights into the phylogenetic relationship among Boraginaceae species and the maternal lineages of purple gromwells.</title>
        <authorList>
            <person name="Okada T."/>
            <person name="Watanabe K."/>
        </authorList>
    </citation>
    <scope>NUCLEOTIDE SEQUENCE [LARGE SCALE GENOMIC DNA]</scope>
</reference>
<evidence type="ECO:0000256" key="6">
    <source>
        <dbReference type="SAM" id="SignalP"/>
    </source>
</evidence>
<dbReference type="InterPro" id="IPR006766">
    <property type="entry name" value="EXORDIUM-like"/>
</dbReference>
<comment type="caution">
    <text evidence="7">The sequence shown here is derived from an EMBL/GenBank/DDBJ whole genome shotgun (WGS) entry which is preliminary data.</text>
</comment>
<dbReference type="Pfam" id="PF04674">
    <property type="entry name" value="Phi_1"/>
    <property type="match status" value="1"/>
</dbReference>
<evidence type="ECO:0000313" key="8">
    <source>
        <dbReference type="Proteomes" id="UP001454036"/>
    </source>
</evidence>
<dbReference type="EMBL" id="BAABME010023045">
    <property type="protein sequence ID" value="GAA0167182.1"/>
    <property type="molecule type" value="Genomic_DNA"/>
</dbReference>
<dbReference type="Proteomes" id="UP001454036">
    <property type="component" value="Unassembled WGS sequence"/>
</dbReference>
<gene>
    <name evidence="7" type="ORF">LIER_40329</name>
</gene>
<keyword evidence="8" id="KW-1185">Reference proteome</keyword>
<evidence type="ECO:0000256" key="3">
    <source>
        <dbReference type="ARBA" id="ARBA00022525"/>
    </source>
</evidence>
<dbReference type="GO" id="GO:0048046">
    <property type="term" value="C:apoplast"/>
    <property type="evidence" value="ECO:0007669"/>
    <property type="project" value="UniProtKB-SubCell"/>
</dbReference>
<name>A0AAV3QSU0_LITER</name>
<protein>
    <recommendedName>
        <fullName evidence="9">Protein EXORDIUM-like 2</fullName>
    </recommendedName>
</protein>
<dbReference type="PANTHER" id="PTHR31279">
    <property type="entry name" value="PROTEIN EXORDIUM-LIKE 5"/>
    <property type="match status" value="1"/>
</dbReference>
<evidence type="ECO:0008006" key="9">
    <source>
        <dbReference type="Google" id="ProtNLM"/>
    </source>
</evidence>
<accession>A0AAV3QSU0</accession>
<comment type="similarity">
    <text evidence="5">Belongs to the EXORDIUM family.</text>
</comment>
<keyword evidence="3" id="KW-0964">Secreted</keyword>
<proteinExistence type="inferred from homology"/>
<dbReference type="PANTHER" id="PTHR31279:SF3">
    <property type="entry name" value="PROTEIN EXORDIUM-LIKE 2"/>
    <property type="match status" value="1"/>
</dbReference>
<organism evidence="7 8">
    <name type="scientific">Lithospermum erythrorhizon</name>
    <name type="common">Purple gromwell</name>
    <name type="synonym">Lithospermum officinale var. erythrorhizon</name>
    <dbReference type="NCBI Taxonomy" id="34254"/>
    <lineage>
        <taxon>Eukaryota</taxon>
        <taxon>Viridiplantae</taxon>
        <taxon>Streptophyta</taxon>
        <taxon>Embryophyta</taxon>
        <taxon>Tracheophyta</taxon>
        <taxon>Spermatophyta</taxon>
        <taxon>Magnoliopsida</taxon>
        <taxon>eudicotyledons</taxon>
        <taxon>Gunneridae</taxon>
        <taxon>Pentapetalae</taxon>
        <taxon>asterids</taxon>
        <taxon>lamiids</taxon>
        <taxon>Boraginales</taxon>
        <taxon>Boraginaceae</taxon>
        <taxon>Boraginoideae</taxon>
        <taxon>Lithospermeae</taxon>
        <taxon>Lithospermum</taxon>
    </lineage>
</organism>
<comment type="subcellular location">
    <subcellularLocation>
        <location evidence="1">Secreted</location>
        <location evidence="1">Extracellular space</location>
        <location evidence="1">Apoplast</location>
    </subcellularLocation>
</comment>
<keyword evidence="2" id="KW-0052">Apoplast</keyword>
<evidence type="ECO:0000256" key="5">
    <source>
        <dbReference type="ARBA" id="ARBA00023591"/>
    </source>
</evidence>